<organism evidence="5 6">
    <name type="scientific">Aspergillus keveii</name>
    <dbReference type="NCBI Taxonomy" id="714993"/>
    <lineage>
        <taxon>Eukaryota</taxon>
        <taxon>Fungi</taxon>
        <taxon>Dikarya</taxon>
        <taxon>Ascomycota</taxon>
        <taxon>Pezizomycotina</taxon>
        <taxon>Eurotiomycetes</taxon>
        <taxon>Eurotiomycetidae</taxon>
        <taxon>Eurotiales</taxon>
        <taxon>Aspergillaceae</taxon>
        <taxon>Aspergillus</taxon>
        <taxon>Aspergillus subgen. Nidulantes</taxon>
    </lineage>
</organism>
<evidence type="ECO:0000313" key="5">
    <source>
        <dbReference type="EMBL" id="KAL2794621.1"/>
    </source>
</evidence>
<dbReference type="InterPro" id="IPR001810">
    <property type="entry name" value="F-box_dom"/>
</dbReference>
<dbReference type="Gene3D" id="1.25.40.20">
    <property type="entry name" value="Ankyrin repeat-containing domain"/>
    <property type="match status" value="1"/>
</dbReference>
<name>A0ABR4G6G9_9EURO</name>
<dbReference type="PROSITE" id="PS50181">
    <property type="entry name" value="FBOX"/>
    <property type="match status" value="1"/>
</dbReference>
<dbReference type="InterPro" id="IPR036770">
    <property type="entry name" value="Ankyrin_rpt-contain_sf"/>
</dbReference>
<dbReference type="Pfam" id="PF12796">
    <property type="entry name" value="Ank_2"/>
    <property type="match status" value="1"/>
</dbReference>
<proteinExistence type="predicted"/>
<gene>
    <name evidence="5" type="ORF">BJX66DRAFT_337761</name>
</gene>
<sequence length="262" mass="28455">MSLESFPTELLQQIGEYASLPTLNALSRTNRRFHSIFDPLLYIQDAQRARSQPATAGGSDAVRWAATHGLLRTLQKSLQAGSEVPAFAPSMCCAPDDWDHTERTVDGLTVTRRSVELVPPAPAHPLCLAVRGGHADIVKFLLDEEECDVDMVDPGGYSVLELAVLHGHVQLVEGLLRWGASQLLRPEVNRACPPRYTVSATGCALVRAVKNHNERTASLVIRGSSCMQKTTALAVAAEQEGGGRMVQFLLAHGTHPDFDDLE</sequence>
<dbReference type="SUPFAM" id="SSF48403">
    <property type="entry name" value="Ankyrin repeat"/>
    <property type="match status" value="1"/>
</dbReference>
<feature type="repeat" description="ANK" evidence="3">
    <location>
        <begin position="155"/>
        <end position="187"/>
    </location>
</feature>
<evidence type="ECO:0000259" key="4">
    <source>
        <dbReference type="PROSITE" id="PS50181"/>
    </source>
</evidence>
<keyword evidence="2 3" id="KW-0040">ANK repeat</keyword>
<comment type="caution">
    <text evidence="5">The sequence shown here is derived from an EMBL/GenBank/DDBJ whole genome shotgun (WGS) entry which is preliminary data.</text>
</comment>
<dbReference type="PANTHER" id="PTHR24198">
    <property type="entry name" value="ANKYRIN REPEAT AND PROTEIN KINASE DOMAIN-CONTAINING PROTEIN"/>
    <property type="match status" value="1"/>
</dbReference>
<reference evidence="5 6" key="1">
    <citation type="submission" date="2024-07" db="EMBL/GenBank/DDBJ databases">
        <title>Section-level genome sequencing and comparative genomics of Aspergillus sections Usti and Cavernicolus.</title>
        <authorList>
            <consortium name="Lawrence Berkeley National Laboratory"/>
            <person name="Nybo J.L."/>
            <person name="Vesth T.C."/>
            <person name="Theobald S."/>
            <person name="Frisvad J.C."/>
            <person name="Larsen T.O."/>
            <person name="Kjaerboelling I."/>
            <person name="Rothschild-Mancinelli K."/>
            <person name="Lyhne E.K."/>
            <person name="Kogle M.E."/>
            <person name="Barry K."/>
            <person name="Clum A."/>
            <person name="Na H."/>
            <person name="Ledsgaard L."/>
            <person name="Lin J."/>
            <person name="Lipzen A."/>
            <person name="Kuo A."/>
            <person name="Riley R."/>
            <person name="Mondo S."/>
            <person name="Labutti K."/>
            <person name="Haridas S."/>
            <person name="Pangalinan J."/>
            <person name="Salamov A.A."/>
            <person name="Simmons B.A."/>
            <person name="Magnuson J.K."/>
            <person name="Chen J."/>
            <person name="Drula E."/>
            <person name="Henrissat B."/>
            <person name="Wiebenga A."/>
            <person name="Lubbers R.J."/>
            <person name="Gomes A.C."/>
            <person name="Makela M.R."/>
            <person name="Stajich J."/>
            <person name="Grigoriev I.V."/>
            <person name="Mortensen U.H."/>
            <person name="De Vries R.P."/>
            <person name="Baker S.E."/>
            <person name="Andersen M.R."/>
        </authorList>
    </citation>
    <scope>NUCLEOTIDE SEQUENCE [LARGE SCALE GENOMIC DNA]</scope>
    <source>
        <strain evidence="5 6">CBS 209.92</strain>
    </source>
</reference>
<dbReference type="SMART" id="SM00248">
    <property type="entry name" value="ANK"/>
    <property type="match status" value="3"/>
</dbReference>
<accession>A0ABR4G6G9</accession>
<evidence type="ECO:0000256" key="3">
    <source>
        <dbReference type="PROSITE-ProRule" id="PRU00023"/>
    </source>
</evidence>
<dbReference type="InterPro" id="IPR002110">
    <property type="entry name" value="Ankyrin_rpt"/>
</dbReference>
<evidence type="ECO:0000313" key="6">
    <source>
        <dbReference type="Proteomes" id="UP001610563"/>
    </source>
</evidence>
<feature type="domain" description="F-box" evidence="4">
    <location>
        <begin position="1"/>
        <end position="46"/>
    </location>
</feature>
<keyword evidence="1" id="KW-0677">Repeat</keyword>
<protein>
    <recommendedName>
        <fullName evidence="4">F-box domain-containing protein</fullName>
    </recommendedName>
</protein>
<keyword evidence="6" id="KW-1185">Reference proteome</keyword>
<dbReference type="EMBL" id="JBFTWV010000043">
    <property type="protein sequence ID" value="KAL2794621.1"/>
    <property type="molecule type" value="Genomic_DNA"/>
</dbReference>
<dbReference type="PROSITE" id="PS50088">
    <property type="entry name" value="ANK_REPEAT"/>
    <property type="match status" value="1"/>
</dbReference>
<evidence type="ECO:0000256" key="1">
    <source>
        <dbReference type="ARBA" id="ARBA00022737"/>
    </source>
</evidence>
<dbReference type="Proteomes" id="UP001610563">
    <property type="component" value="Unassembled WGS sequence"/>
</dbReference>
<dbReference type="PANTHER" id="PTHR24198:SF165">
    <property type="entry name" value="ANKYRIN REPEAT-CONTAINING PROTEIN-RELATED"/>
    <property type="match status" value="1"/>
</dbReference>
<evidence type="ECO:0000256" key="2">
    <source>
        <dbReference type="ARBA" id="ARBA00023043"/>
    </source>
</evidence>